<evidence type="ECO:0000256" key="2">
    <source>
        <dbReference type="ARBA" id="ARBA00023157"/>
    </source>
</evidence>
<reference evidence="5 6" key="2">
    <citation type="submission" date="2023-12" db="EMBL/GenBank/DDBJ databases">
        <title>Description of an unclassified Opitutus bacterium of Verrucomicrobiota.</title>
        <authorList>
            <person name="Zhang D.-F."/>
        </authorList>
    </citation>
    <scope>NUCLEOTIDE SEQUENCE [LARGE SCALE GENOMIC DNA]</scope>
    <source>
        <strain evidence="5 6">WL0086</strain>
    </source>
</reference>
<dbReference type="PANTHER" id="PTHR44170:SF6">
    <property type="entry name" value="CONTACTIN"/>
    <property type="match status" value="1"/>
</dbReference>
<dbReference type="InterPro" id="IPR036179">
    <property type="entry name" value="Ig-like_dom_sf"/>
</dbReference>
<keyword evidence="6" id="KW-1185">Reference proteome</keyword>
<dbReference type="Gene3D" id="2.60.40.10">
    <property type="entry name" value="Immunoglobulins"/>
    <property type="match status" value="5"/>
</dbReference>
<feature type="region of interest" description="Disordered" evidence="3">
    <location>
        <begin position="1294"/>
        <end position="1317"/>
    </location>
</feature>
<evidence type="ECO:0000313" key="6">
    <source>
        <dbReference type="Proteomes" id="UP000738431"/>
    </source>
</evidence>
<dbReference type="InterPro" id="IPR013783">
    <property type="entry name" value="Ig-like_fold"/>
</dbReference>
<dbReference type="InterPro" id="IPR003598">
    <property type="entry name" value="Ig_sub2"/>
</dbReference>
<dbReference type="SMART" id="SM00409">
    <property type="entry name" value="IG"/>
    <property type="match status" value="5"/>
</dbReference>
<dbReference type="SMART" id="SM00408">
    <property type="entry name" value="IGc2"/>
    <property type="match status" value="2"/>
</dbReference>
<feature type="compositionally biased region" description="Low complexity" evidence="3">
    <location>
        <begin position="649"/>
        <end position="659"/>
    </location>
</feature>
<protein>
    <submittedName>
        <fullName evidence="5">Immunoglobulin domain-containing protein</fullName>
    </submittedName>
</protein>
<dbReference type="PROSITE" id="PS50835">
    <property type="entry name" value="IG_LIKE"/>
    <property type="match status" value="4"/>
</dbReference>
<sequence length="1317" mass="138859">MPAATEPNWYWRNPTPQGNDYVSVAYGNGVFVAGGNFGTITTSSDGVTWTNVASGTNSTILSVTFGNGRFIAKAGYGVLISTDGLTWTAPETTVPALWETIDLITFVHDRFYAMKRSASGAQIGRHLVATSTDGVTWTRHDGASEGMVGRIAYGGGSYVGQNILTGYPRRAADGVTWTNADASMMHSADGITWEAGGATGIAIITGGPIFFNEQWVVNGRYLTEASGFQEFQEAFSVSNDGGETWTLHPLPEGGISAGTITLPSMAAFKGRLYYPGSDHAPIMSTADVVSTRADMPFQLIQFTDITSSPDRIVAVARLGRIASSANGSDWTMFGESKASGNLRSGAFGDGQWILAGDSGLATSPDGIAWSMIPGSSIYGAGSVAFGNGRFIAGRSSGRIGISTDGGTTWTDPGVTGVNGQMVFAQGRFVATQGLVSSTDGMTWTAPLPPPGGTGIWTRVFVVDDVFYALGSTDPDQEADYVIARSVDGLNWTTVASVPERLSCVGGKGDLLVASSYSGELWTSPDGLTWQKAEGAPLFLIGPPASILWVGDSLVTVTLTGRILTSIDGVTWTKDEFADAGTMLALAKGNGQVLAMGTNAIIWEIGAAHFTAQPQDQEVNSGDAMTFRVGATGKEPLSYQWLKVDPTPPSGLSSPSGPSSQAMTADATPIEGANGPTLTIATVRPADAGSYRVIVSNALGSAESAPAALVVIPSTEPPAITVQPESQHALLGSTVSFSVVATGDGLLYQWHKDGALLADATAAELTVTAVDTTHNGNYTVTIRNDYGTTTSDAATLITGEAPRLSRHPRDMQVTLSRPGTYGVAFSAYAYSSDYPVTYQWRRNGEDIAGATRNILDLAPVRPELEAAYDVVLTNVFGSTTSNAATLTVDIPVSFTTHPSNAYVVEGSSIELFAEATGYPAPSYQWFRDGTPIADATAPQLNLAAVSTNDDATLFHVVATNRNGSLASREVTVHVLAANEPPTLLATLPHVRLSLGDALEVPAIAFGPAPLTPSWTRDGETLTAQTTSSLLIENTTATDTGFYQVEFANHNGSTASNLILVYVRDPAGTHGLQGSQETSRRRLASGETITLTQHLSLDEPLSALSWFTIVPPGWTVEPLANAFTATAETVPTSGAGGLIEWRWGSLPAGSYDFAFQLTASSDFTGSTQIVSLLDGLTNDPPSAGALFSPAPIWLRAHKSIHDSDTDGDHTISLSELLRSIELYNVRFGSQRTGRYQLNPVSVDGFAIDMEWNPSQRYPVLVQSRHHSADTDQDSQISLSELLRVIELYNTRSNTTRTGAYQTDDASTDGFAPSFSDGAQ</sequence>
<dbReference type="SUPFAM" id="SSF48726">
    <property type="entry name" value="Immunoglobulin"/>
    <property type="match status" value="5"/>
</dbReference>
<dbReference type="InterPro" id="IPR007110">
    <property type="entry name" value="Ig-like_dom"/>
</dbReference>
<dbReference type="EMBL" id="CP139781">
    <property type="protein sequence ID" value="WRQ85913.1"/>
    <property type="molecule type" value="Genomic_DNA"/>
</dbReference>
<gene>
    <name evidence="5" type="ORF">K1X11_013955</name>
</gene>
<dbReference type="PROSITE" id="PS00018">
    <property type="entry name" value="EF_HAND_1"/>
    <property type="match status" value="1"/>
</dbReference>
<dbReference type="SUPFAM" id="SSF110296">
    <property type="entry name" value="Oligoxyloglucan reducing end-specific cellobiohydrolase"/>
    <property type="match status" value="2"/>
</dbReference>
<evidence type="ECO:0000313" key="5">
    <source>
        <dbReference type="EMBL" id="WRQ85913.1"/>
    </source>
</evidence>
<feature type="region of interest" description="Disordered" evidence="3">
    <location>
        <begin position="644"/>
        <end position="665"/>
    </location>
</feature>
<evidence type="ECO:0000256" key="1">
    <source>
        <dbReference type="ARBA" id="ARBA00022737"/>
    </source>
</evidence>
<accession>A0ABZ1C3U4</accession>
<dbReference type="Pfam" id="PF07679">
    <property type="entry name" value="I-set"/>
    <property type="match status" value="1"/>
</dbReference>
<organism evidence="5 6">
    <name type="scientific">Actomonas aquatica</name>
    <dbReference type="NCBI Taxonomy" id="2866162"/>
    <lineage>
        <taxon>Bacteria</taxon>
        <taxon>Pseudomonadati</taxon>
        <taxon>Verrucomicrobiota</taxon>
        <taxon>Opitutia</taxon>
        <taxon>Opitutales</taxon>
        <taxon>Opitutaceae</taxon>
        <taxon>Actomonas</taxon>
    </lineage>
</organism>
<feature type="domain" description="Ig-like" evidence="4">
    <location>
        <begin position="890"/>
        <end position="970"/>
    </location>
</feature>
<dbReference type="RefSeq" id="WP_324725986.1">
    <property type="nucleotide sequence ID" value="NZ_CP139781.1"/>
</dbReference>
<proteinExistence type="predicted"/>
<dbReference type="InterPro" id="IPR013098">
    <property type="entry name" value="Ig_I-set"/>
</dbReference>
<name>A0ABZ1C3U4_9BACT</name>
<dbReference type="InterPro" id="IPR018247">
    <property type="entry name" value="EF_Hand_1_Ca_BS"/>
</dbReference>
<dbReference type="InterPro" id="IPR036278">
    <property type="entry name" value="Sialidase_sf"/>
</dbReference>
<dbReference type="PANTHER" id="PTHR44170">
    <property type="entry name" value="PROTEIN SIDEKICK"/>
    <property type="match status" value="1"/>
</dbReference>
<feature type="domain" description="Ig-like" evidence="4">
    <location>
        <begin position="607"/>
        <end position="709"/>
    </location>
</feature>
<evidence type="ECO:0000259" key="4">
    <source>
        <dbReference type="PROSITE" id="PS50835"/>
    </source>
</evidence>
<evidence type="ECO:0000256" key="3">
    <source>
        <dbReference type="SAM" id="MobiDB-lite"/>
    </source>
</evidence>
<reference evidence="5 6" key="1">
    <citation type="submission" date="2021-08" db="EMBL/GenBank/DDBJ databases">
        <authorList>
            <person name="Zhang D."/>
            <person name="Zhang A."/>
            <person name="Wang L."/>
        </authorList>
    </citation>
    <scope>NUCLEOTIDE SEQUENCE [LARGE SCALE GENOMIC DNA]</scope>
    <source>
        <strain evidence="5 6">WL0086</strain>
    </source>
</reference>
<feature type="domain" description="Ig-like" evidence="4">
    <location>
        <begin position="717"/>
        <end position="797"/>
    </location>
</feature>
<dbReference type="SUPFAM" id="SSF50939">
    <property type="entry name" value="Sialidases"/>
    <property type="match status" value="1"/>
</dbReference>
<dbReference type="InterPro" id="IPR003599">
    <property type="entry name" value="Ig_sub"/>
</dbReference>
<dbReference type="Pfam" id="PF13927">
    <property type="entry name" value="Ig_3"/>
    <property type="match status" value="2"/>
</dbReference>
<keyword evidence="2" id="KW-1015">Disulfide bond</keyword>
<keyword evidence="1" id="KW-0677">Repeat</keyword>
<dbReference type="Proteomes" id="UP000738431">
    <property type="component" value="Chromosome"/>
</dbReference>
<feature type="domain" description="Ig-like" evidence="4">
    <location>
        <begin position="980"/>
        <end position="1059"/>
    </location>
</feature>